<feature type="domain" description="Putative regulatory protein FmdB zinc ribbon" evidence="2">
    <location>
        <begin position="1"/>
        <end position="41"/>
    </location>
</feature>
<dbReference type="KEGG" id="pnp:IJ22_01610"/>
<feature type="compositionally biased region" description="Basic residues" evidence="1">
    <location>
        <begin position="72"/>
        <end position="92"/>
    </location>
</feature>
<gene>
    <name evidence="3" type="ORF">IJ22_01610</name>
</gene>
<organism evidence="3 4">
    <name type="scientific">Paenibacillus naphthalenovorans</name>
    <dbReference type="NCBI Taxonomy" id="162209"/>
    <lineage>
        <taxon>Bacteria</taxon>
        <taxon>Bacillati</taxon>
        <taxon>Bacillota</taxon>
        <taxon>Bacilli</taxon>
        <taxon>Bacillales</taxon>
        <taxon>Paenibacillaceae</taxon>
        <taxon>Paenibacillus</taxon>
    </lineage>
</organism>
<name>A0A0U2U1S1_9BACL</name>
<dbReference type="InterPro" id="IPR013429">
    <property type="entry name" value="Regulatory_FmdB_Zinc_ribbon"/>
</dbReference>
<evidence type="ECO:0000259" key="2">
    <source>
        <dbReference type="SMART" id="SM00834"/>
    </source>
</evidence>
<feature type="region of interest" description="Disordered" evidence="1">
    <location>
        <begin position="65"/>
        <end position="100"/>
    </location>
</feature>
<sequence>MPQYEFVCQNCGPFVQWMSMSSVKESIPCVTCDNPANRMYTPPGVILTPYALRRRVEQNAVPKVVRREQAAHHHGHSHNHSPHRQGGHHHTANRPWMAGH</sequence>
<dbReference type="PATRIC" id="fig|162209.4.peg.162"/>
<dbReference type="EMBL" id="CP013652">
    <property type="protein sequence ID" value="ALS20553.1"/>
    <property type="molecule type" value="Genomic_DNA"/>
</dbReference>
<reference evidence="4" key="1">
    <citation type="submission" date="2015-12" db="EMBL/GenBank/DDBJ databases">
        <title>Complete genome sequences of two moderately thermophilic Paenibacillus species.</title>
        <authorList>
            <person name="Butler R.III."/>
            <person name="Wang J."/>
            <person name="Stark B.C."/>
            <person name="Pombert J.-F."/>
        </authorList>
    </citation>
    <scope>NUCLEOTIDE SEQUENCE [LARGE SCALE GENOMIC DNA]</scope>
    <source>
        <strain evidence="4">32O-Y</strain>
    </source>
</reference>
<dbReference type="OrthoDB" id="9813321at2"/>
<protein>
    <submittedName>
        <fullName evidence="3">Putative FmdB family regulatory protein</fullName>
    </submittedName>
</protein>
<evidence type="ECO:0000313" key="4">
    <source>
        <dbReference type="Proteomes" id="UP000061660"/>
    </source>
</evidence>
<keyword evidence="4" id="KW-1185">Reference proteome</keyword>
<accession>A0A0U2U1S1</accession>
<evidence type="ECO:0000313" key="3">
    <source>
        <dbReference type="EMBL" id="ALS20553.1"/>
    </source>
</evidence>
<dbReference type="RefSeq" id="WP_062406492.1">
    <property type="nucleotide sequence ID" value="NZ_CP013652.1"/>
</dbReference>
<proteinExistence type="predicted"/>
<reference evidence="3 4" key="2">
    <citation type="journal article" date="2016" name="Genome Announc.">
        <title>Complete Genome Sequences of Two Interactive Moderate Thermophiles, Paenibacillus napthalenovorans 32O-Y and Paenibacillus sp. 32O-W.</title>
        <authorList>
            <person name="Butler R.R.III."/>
            <person name="Wang J."/>
            <person name="Stark B.C."/>
            <person name="Pombert J.F."/>
        </authorList>
    </citation>
    <scope>NUCLEOTIDE SEQUENCE [LARGE SCALE GENOMIC DNA]</scope>
    <source>
        <strain evidence="3 4">32O-Y</strain>
    </source>
</reference>
<evidence type="ECO:0000256" key="1">
    <source>
        <dbReference type="SAM" id="MobiDB-lite"/>
    </source>
</evidence>
<dbReference type="NCBIfam" id="TIGR02605">
    <property type="entry name" value="CxxC_CxxC_SSSS"/>
    <property type="match status" value="1"/>
</dbReference>
<dbReference type="SMART" id="SM00834">
    <property type="entry name" value="CxxC_CXXC_SSSS"/>
    <property type="match status" value="1"/>
</dbReference>
<dbReference type="AlphaFoldDB" id="A0A0U2U1S1"/>
<dbReference type="Proteomes" id="UP000061660">
    <property type="component" value="Chromosome"/>
</dbReference>